<gene>
    <name evidence="1" type="ORF">HannXRQ_Chr12g0359081</name>
</gene>
<accession>A0A251T000</accession>
<evidence type="ECO:0000313" key="2">
    <source>
        <dbReference type="Proteomes" id="UP000215914"/>
    </source>
</evidence>
<sequence length="160" mass="19180">MYKDDFTEDVEIEETMTLCVNGLLELSVLHWYSMYLYAYGGFKGRDKTAYFNPRMIHFDVCDKYENFVIDHIKDVMDHHKERHYFMAPHLAWGHWSLSVIFHNPSNLKFYGYIIDSKKKERVLRVTSLLNYLKRLRERTLYGKWLIALNKRVAGNVDIMS</sequence>
<keyword evidence="2" id="KW-1185">Reference proteome</keyword>
<organism evidence="1 2">
    <name type="scientific">Helianthus annuus</name>
    <name type="common">Common sunflower</name>
    <dbReference type="NCBI Taxonomy" id="4232"/>
    <lineage>
        <taxon>Eukaryota</taxon>
        <taxon>Viridiplantae</taxon>
        <taxon>Streptophyta</taxon>
        <taxon>Embryophyta</taxon>
        <taxon>Tracheophyta</taxon>
        <taxon>Spermatophyta</taxon>
        <taxon>Magnoliopsida</taxon>
        <taxon>eudicotyledons</taxon>
        <taxon>Gunneridae</taxon>
        <taxon>Pentapetalae</taxon>
        <taxon>asterids</taxon>
        <taxon>campanulids</taxon>
        <taxon>Asterales</taxon>
        <taxon>Asteraceae</taxon>
        <taxon>Asteroideae</taxon>
        <taxon>Heliantheae alliance</taxon>
        <taxon>Heliantheae</taxon>
        <taxon>Helianthus</taxon>
    </lineage>
</organism>
<evidence type="ECO:0008006" key="3">
    <source>
        <dbReference type="Google" id="ProtNLM"/>
    </source>
</evidence>
<evidence type="ECO:0000313" key="1">
    <source>
        <dbReference type="EMBL" id="OTG04143.1"/>
    </source>
</evidence>
<dbReference type="AlphaFoldDB" id="A0A251T000"/>
<dbReference type="SUPFAM" id="SSF54001">
    <property type="entry name" value="Cysteine proteinases"/>
    <property type="match status" value="1"/>
</dbReference>
<dbReference type="Proteomes" id="UP000215914">
    <property type="component" value="Chromosome 12"/>
</dbReference>
<name>A0A251T000_HELAN</name>
<protein>
    <recommendedName>
        <fullName evidence="3">Ulp1 protease family, C-terminal catalytic domain-containing protein</fullName>
    </recommendedName>
</protein>
<dbReference type="InParanoid" id="A0A251T000"/>
<dbReference type="EMBL" id="CM007901">
    <property type="protein sequence ID" value="OTG04143.1"/>
    <property type="molecule type" value="Genomic_DNA"/>
</dbReference>
<reference evidence="2" key="1">
    <citation type="journal article" date="2017" name="Nature">
        <title>The sunflower genome provides insights into oil metabolism, flowering and Asterid evolution.</title>
        <authorList>
            <person name="Badouin H."/>
            <person name="Gouzy J."/>
            <person name="Grassa C.J."/>
            <person name="Murat F."/>
            <person name="Staton S.E."/>
            <person name="Cottret L."/>
            <person name="Lelandais-Briere C."/>
            <person name="Owens G.L."/>
            <person name="Carrere S."/>
            <person name="Mayjonade B."/>
            <person name="Legrand L."/>
            <person name="Gill N."/>
            <person name="Kane N.C."/>
            <person name="Bowers J.E."/>
            <person name="Hubner S."/>
            <person name="Bellec A."/>
            <person name="Berard A."/>
            <person name="Berges H."/>
            <person name="Blanchet N."/>
            <person name="Boniface M.C."/>
            <person name="Brunel D."/>
            <person name="Catrice O."/>
            <person name="Chaidir N."/>
            <person name="Claudel C."/>
            <person name="Donnadieu C."/>
            <person name="Faraut T."/>
            <person name="Fievet G."/>
            <person name="Helmstetter N."/>
            <person name="King M."/>
            <person name="Knapp S.J."/>
            <person name="Lai Z."/>
            <person name="Le Paslier M.C."/>
            <person name="Lippi Y."/>
            <person name="Lorenzon L."/>
            <person name="Mandel J.R."/>
            <person name="Marage G."/>
            <person name="Marchand G."/>
            <person name="Marquand E."/>
            <person name="Bret-Mestries E."/>
            <person name="Morien E."/>
            <person name="Nambeesan S."/>
            <person name="Nguyen T."/>
            <person name="Pegot-Espagnet P."/>
            <person name="Pouilly N."/>
            <person name="Raftis F."/>
            <person name="Sallet E."/>
            <person name="Schiex T."/>
            <person name="Thomas J."/>
            <person name="Vandecasteele C."/>
            <person name="Vares D."/>
            <person name="Vear F."/>
            <person name="Vautrin S."/>
            <person name="Crespi M."/>
            <person name="Mangin B."/>
            <person name="Burke J.M."/>
            <person name="Salse J."/>
            <person name="Munos S."/>
            <person name="Vincourt P."/>
            <person name="Rieseberg L.H."/>
            <person name="Langlade N.B."/>
        </authorList>
    </citation>
    <scope>NUCLEOTIDE SEQUENCE [LARGE SCALE GENOMIC DNA]</scope>
    <source>
        <strain evidence="2">cv. SF193</strain>
    </source>
</reference>
<dbReference type="InterPro" id="IPR038765">
    <property type="entry name" value="Papain-like_cys_pep_sf"/>
</dbReference>
<proteinExistence type="predicted"/>